<dbReference type="PANTHER" id="PTHR10334">
    <property type="entry name" value="CYSTEINE-RICH SECRETORY PROTEIN-RELATED"/>
    <property type="match status" value="1"/>
</dbReference>
<dbReference type="EMBL" id="JADAQX010000107">
    <property type="protein sequence ID" value="KAF8821935.1"/>
    <property type="molecule type" value="Genomic_DNA"/>
</dbReference>
<dbReference type="SMART" id="SM00198">
    <property type="entry name" value="SCP"/>
    <property type="match status" value="1"/>
</dbReference>
<evidence type="ECO:0000313" key="3">
    <source>
        <dbReference type="Proteomes" id="UP000823046"/>
    </source>
</evidence>
<protein>
    <submittedName>
        <fullName evidence="2">SCP family extracellular subfamily protein</fullName>
    </submittedName>
</protein>
<dbReference type="Gene3D" id="3.40.33.10">
    <property type="entry name" value="CAP"/>
    <property type="match status" value="1"/>
</dbReference>
<gene>
    <name evidence="2" type="ORF">IE077_001348</name>
</gene>
<dbReference type="Proteomes" id="UP000823046">
    <property type="component" value="Unassembled WGS sequence"/>
</dbReference>
<reference evidence="2 3" key="1">
    <citation type="journal article" date="2020" name="bioRxiv">
        <title>Metabolic contributions of an alphaproteobacterial endosymbiont in the apicomplexan Cardiosporidium cionae.</title>
        <authorList>
            <person name="Hunter E.S."/>
            <person name="Paight C.J."/>
            <person name="Lane C.E."/>
        </authorList>
    </citation>
    <scope>NUCLEOTIDE SEQUENCE [LARGE SCALE GENOMIC DNA]</scope>
    <source>
        <strain evidence="2">ESH_2018</strain>
    </source>
</reference>
<evidence type="ECO:0000313" key="2">
    <source>
        <dbReference type="EMBL" id="KAF8821935.1"/>
    </source>
</evidence>
<evidence type="ECO:0000259" key="1">
    <source>
        <dbReference type="SMART" id="SM00198"/>
    </source>
</evidence>
<proteinExistence type="predicted"/>
<dbReference type="Pfam" id="PF00188">
    <property type="entry name" value="CAP"/>
    <property type="match status" value="1"/>
</dbReference>
<sequence>MVALWTCVHIPISLRFPDNAERLEKGLRLQKPKGWPRAAWREIHVPDESTWTFVELPNGNVCGTFRTENSKLAYDYGPNGRNKQCGDAYYYFVRVKTQKRKRDLICLQERLIEPLKNPCQVSTEQFKNALQSSHNQIRKSAGLPTLRWNDKLAQRMSEHFSYQEKHRNCRMEHSSEEFRTRFYGIISAGENLLHRCTDEIPLDATEAWGKEIFCYSLAKTGNPCGAKAHESCDYSSHLEGIMVGHYTAITWAKTTELGCAYHICKKPCQSNEKRRSVLVGCMYSPAGNVLDELPFSENVAKKMDLFTSKLLDKTKKSHILPQASNDEKSLKDCYLRHEEYKRKNPWKETGT</sequence>
<dbReference type="SUPFAM" id="SSF55797">
    <property type="entry name" value="PR-1-like"/>
    <property type="match status" value="1"/>
</dbReference>
<dbReference type="InterPro" id="IPR035940">
    <property type="entry name" value="CAP_sf"/>
</dbReference>
<feature type="domain" description="SCP" evidence="1">
    <location>
        <begin position="124"/>
        <end position="291"/>
    </location>
</feature>
<dbReference type="InterPro" id="IPR014044">
    <property type="entry name" value="CAP_dom"/>
</dbReference>
<comment type="caution">
    <text evidence="2">The sequence shown here is derived from an EMBL/GenBank/DDBJ whole genome shotgun (WGS) entry which is preliminary data.</text>
</comment>
<name>A0ABQ7JE61_9APIC</name>
<dbReference type="InterPro" id="IPR001283">
    <property type="entry name" value="CRISP-related"/>
</dbReference>
<organism evidence="2 3">
    <name type="scientific">Cardiosporidium cionae</name>
    <dbReference type="NCBI Taxonomy" id="476202"/>
    <lineage>
        <taxon>Eukaryota</taxon>
        <taxon>Sar</taxon>
        <taxon>Alveolata</taxon>
        <taxon>Apicomplexa</taxon>
        <taxon>Aconoidasida</taxon>
        <taxon>Nephromycida</taxon>
        <taxon>Cardiosporidium</taxon>
    </lineage>
</organism>
<keyword evidence="3" id="KW-1185">Reference proteome</keyword>
<dbReference type="PRINTS" id="PR00837">
    <property type="entry name" value="V5TPXLIKE"/>
</dbReference>
<accession>A0ABQ7JE61</accession>